<reference evidence="3 4" key="1">
    <citation type="submission" date="2021-06" db="EMBL/GenBank/DDBJ databases">
        <authorList>
            <person name="Criscuolo A."/>
        </authorList>
    </citation>
    <scope>NUCLEOTIDE SEQUENCE [LARGE SCALE GENOMIC DNA]</scope>
    <source>
        <strain evidence="4">CIP 111802</strain>
    </source>
</reference>
<dbReference type="InterPro" id="IPR019673">
    <property type="entry name" value="Spore_germination_GerPC"/>
</dbReference>
<dbReference type="Proteomes" id="UP000730618">
    <property type="component" value="Unassembled WGS sequence"/>
</dbReference>
<evidence type="ECO:0000256" key="1">
    <source>
        <dbReference type="SAM" id="Coils"/>
    </source>
</evidence>
<protein>
    <submittedName>
        <fullName evidence="3">Uncharacterized protein</fullName>
    </submittedName>
</protein>
<dbReference type="Pfam" id="PF10737">
    <property type="entry name" value="GerPC"/>
    <property type="match status" value="1"/>
</dbReference>
<proteinExistence type="predicted"/>
<organism evidence="3 4">
    <name type="scientific">Paenibacillus allorhizosphaerae</name>
    <dbReference type="NCBI Taxonomy" id="2849866"/>
    <lineage>
        <taxon>Bacteria</taxon>
        <taxon>Bacillati</taxon>
        <taxon>Bacillota</taxon>
        <taxon>Bacilli</taxon>
        <taxon>Bacillales</taxon>
        <taxon>Paenibacillaceae</taxon>
        <taxon>Paenibacillus</taxon>
    </lineage>
</organism>
<keyword evidence="1" id="KW-0175">Coiled coil</keyword>
<keyword evidence="4" id="KW-1185">Reference proteome</keyword>
<comment type="caution">
    <text evidence="3">The sequence shown here is derived from an EMBL/GenBank/DDBJ whole genome shotgun (WGS) entry which is preliminary data.</text>
</comment>
<dbReference type="EMBL" id="CAJVCE010000005">
    <property type="protein sequence ID" value="CAG7637487.1"/>
    <property type="molecule type" value="Genomic_DNA"/>
</dbReference>
<evidence type="ECO:0000313" key="4">
    <source>
        <dbReference type="Proteomes" id="UP000730618"/>
    </source>
</evidence>
<evidence type="ECO:0000313" key="3">
    <source>
        <dbReference type="EMBL" id="CAG7637487.1"/>
    </source>
</evidence>
<feature type="region of interest" description="Disordered" evidence="2">
    <location>
        <begin position="79"/>
        <end position="142"/>
    </location>
</feature>
<evidence type="ECO:0000256" key="2">
    <source>
        <dbReference type="SAM" id="MobiDB-lite"/>
    </source>
</evidence>
<dbReference type="RefSeq" id="WP_377516758.1">
    <property type="nucleotide sequence ID" value="NZ_JBHSRV010000001.1"/>
</dbReference>
<sequence>MPLFWKKKTVPDTSVRDLERQLRDLNAQFRRLEESLERLSAKAPQITIENIHIHQPVVEKMEYRLDALDIEHLSGSLNLGNNFGGKTPPGPGPSTMPLTKKKDETVPAGGSATTNAAADRPPSGHSEAGLQSTPTGFRLKRS</sequence>
<accession>A0ABN7TLQ9</accession>
<feature type="coiled-coil region" evidence="1">
    <location>
        <begin position="15"/>
        <end position="42"/>
    </location>
</feature>
<gene>
    <name evidence="3" type="ORF">PAECIP111802_02363</name>
</gene>
<name>A0ABN7TLQ9_9BACL</name>